<keyword evidence="2" id="KW-1185">Reference proteome</keyword>
<accession>A0ABR4L8N2</accession>
<dbReference type="Proteomes" id="UP001610432">
    <property type="component" value="Unassembled WGS sequence"/>
</dbReference>
<sequence>MGNRQTNPEITFAATQLGHSQLQARIELSTHRLRNPQHPTLFGKLIEIYQPSVTP</sequence>
<protein>
    <submittedName>
        <fullName evidence="1">Uncharacterized protein</fullName>
    </submittedName>
</protein>
<dbReference type="GeneID" id="98145653"/>
<organism evidence="1 2">
    <name type="scientific">Aspergillus lucknowensis</name>
    <dbReference type="NCBI Taxonomy" id="176173"/>
    <lineage>
        <taxon>Eukaryota</taxon>
        <taxon>Fungi</taxon>
        <taxon>Dikarya</taxon>
        <taxon>Ascomycota</taxon>
        <taxon>Pezizomycotina</taxon>
        <taxon>Eurotiomycetes</taxon>
        <taxon>Eurotiomycetidae</taxon>
        <taxon>Eurotiales</taxon>
        <taxon>Aspergillaceae</taxon>
        <taxon>Aspergillus</taxon>
        <taxon>Aspergillus subgen. Nidulantes</taxon>
    </lineage>
</organism>
<gene>
    <name evidence="1" type="ORF">BJX67DRAFT_367908</name>
</gene>
<dbReference type="RefSeq" id="XP_070880729.1">
    <property type="nucleotide sequence ID" value="XM_071030581.1"/>
</dbReference>
<evidence type="ECO:0000313" key="1">
    <source>
        <dbReference type="EMBL" id="KAL2860835.1"/>
    </source>
</evidence>
<name>A0ABR4L8N2_9EURO</name>
<comment type="caution">
    <text evidence="1">The sequence shown here is derived from an EMBL/GenBank/DDBJ whole genome shotgun (WGS) entry which is preliminary data.</text>
</comment>
<dbReference type="EMBL" id="JBFXLQ010000083">
    <property type="protein sequence ID" value="KAL2860835.1"/>
    <property type="molecule type" value="Genomic_DNA"/>
</dbReference>
<proteinExistence type="predicted"/>
<evidence type="ECO:0000313" key="2">
    <source>
        <dbReference type="Proteomes" id="UP001610432"/>
    </source>
</evidence>
<reference evidence="1 2" key="1">
    <citation type="submission" date="2024-07" db="EMBL/GenBank/DDBJ databases">
        <title>Section-level genome sequencing and comparative genomics of Aspergillus sections Usti and Cavernicolus.</title>
        <authorList>
            <consortium name="Lawrence Berkeley National Laboratory"/>
            <person name="Nybo J.L."/>
            <person name="Vesth T.C."/>
            <person name="Theobald S."/>
            <person name="Frisvad J.C."/>
            <person name="Larsen T.O."/>
            <person name="Kjaerboelling I."/>
            <person name="Rothschild-Mancinelli K."/>
            <person name="Lyhne E.K."/>
            <person name="Kogle M.E."/>
            <person name="Barry K."/>
            <person name="Clum A."/>
            <person name="Na H."/>
            <person name="Ledsgaard L."/>
            <person name="Lin J."/>
            <person name="Lipzen A."/>
            <person name="Kuo A."/>
            <person name="Riley R."/>
            <person name="Mondo S."/>
            <person name="Labutti K."/>
            <person name="Haridas S."/>
            <person name="Pangalinan J."/>
            <person name="Salamov A.A."/>
            <person name="Simmons B.A."/>
            <person name="Magnuson J.K."/>
            <person name="Chen J."/>
            <person name="Drula E."/>
            <person name="Henrissat B."/>
            <person name="Wiebenga A."/>
            <person name="Lubbers R.J."/>
            <person name="Gomes A.C."/>
            <person name="Macurrencykelacurrency M.R."/>
            <person name="Stajich J."/>
            <person name="Grigoriev I.V."/>
            <person name="Mortensen U.H."/>
            <person name="De Vries R.P."/>
            <person name="Baker S.E."/>
            <person name="Andersen M.R."/>
        </authorList>
    </citation>
    <scope>NUCLEOTIDE SEQUENCE [LARGE SCALE GENOMIC DNA]</scope>
    <source>
        <strain evidence="1 2">CBS 449.75</strain>
    </source>
</reference>